<reference evidence="2" key="1">
    <citation type="submission" date="2021-03" db="EMBL/GenBank/DDBJ databases">
        <authorList>
            <person name="Tagirdzhanova G."/>
        </authorList>
    </citation>
    <scope>NUCLEOTIDE SEQUENCE</scope>
</reference>
<accession>A0A8H3J349</accession>
<sequence length="494" mass="56742">MLKVILTFESTEWEPAVEQWDATGWDSHTNSDGESSTEQDVGSGWDSHASSDWESSTEQDVGSGWDSHANRLPGEDDADSGYASSESSPSKSSPKSISEIKYGQLPFRTRHYFYTYVQQILEATCVRYAREHLRTYLEDLEWKKRYLVCPLGELSPDRRVWRDWLAEDELELESWMRLLEKCAEMRCIKLPKGSGRILESVMDLRNAAVHREKSLHREKSEKLGFEELSLAMKFPGQLGDSKGKSEIDDAFRYVTEDPTLDQDARASVEQAMYTPRPCTTRYKLLARLQTLLEATCFKNAMRRIPAVLSKHEWDMPEKIELQDWPDHFWRYEIQHDSSTNGVFPGMHPHTLMDLLWGARHDIRNVAAHRSPISDDGLIAQVHRAMNICILQDDWEQAVEIEVLAEMYCTGNSRAQVLRRLGSVIREGKIDSPYERERRVVVLGVVAREEGREVREGDALEVTDTEGPAMPKKGPWAERLWSPSMHEGLKKLEVL</sequence>
<gene>
    <name evidence="2" type="ORF">IMSHALPRED_001656</name>
</gene>
<comment type="caution">
    <text evidence="2">The sequence shown here is derived from an EMBL/GenBank/DDBJ whole genome shotgun (WGS) entry which is preliminary data.</text>
</comment>
<keyword evidence="3" id="KW-1185">Reference proteome</keyword>
<feature type="compositionally biased region" description="Polar residues" evidence="1">
    <location>
        <begin position="48"/>
        <end position="60"/>
    </location>
</feature>
<dbReference type="Proteomes" id="UP000664534">
    <property type="component" value="Unassembled WGS sequence"/>
</dbReference>
<organism evidence="2 3">
    <name type="scientific">Imshaugia aleurites</name>
    <dbReference type="NCBI Taxonomy" id="172621"/>
    <lineage>
        <taxon>Eukaryota</taxon>
        <taxon>Fungi</taxon>
        <taxon>Dikarya</taxon>
        <taxon>Ascomycota</taxon>
        <taxon>Pezizomycotina</taxon>
        <taxon>Lecanoromycetes</taxon>
        <taxon>OSLEUM clade</taxon>
        <taxon>Lecanoromycetidae</taxon>
        <taxon>Lecanorales</taxon>
        <taxon>Lecanorineae</taxon>
        <taxon>Parmeliaceae</taxon>
        <taxon>Imshaugia</taxon>
    </lineage>
</organism>
<proteinExistence type="predicted"/>
<feature type="region of interest" description="Disordered" evidence="1">
    <location>
        <begin position="17"/>
        <end position="97"/>
    </location>
</feature>
<dbReference type="OrthoDB" id="5324651at2759"/>
<evidence type="ECO:0000256" key="1">
    <source>
        <dbReference type="SAM" id="MobiDB-lite"/>
    </source>
</evidence>
<evidence type="ECO:0000313" key="2">
    <source>
        <dbReference type="EMBL" id="CAF9939851.1"/>
    </source>
</evidence>
<evidence type="ECO:0000313" key="3">
    <source>
        <dbReference type="Proteomes" id="UP000664534"/>
    </source>
</evidence>
<protein>
    <submittedName>
        <fullName evidence="2">Uncharacterized protein</fullName>
    </submittedName>
</protein>
<name>A0A8H3J349_9LECA</name>
<dbReference type="EMBL" id="CAJPDT010000124">
    <property type="protein sequence ID" value="CAF9939851.1"/>
    <property type="molecule type" value="Genomic_DNA"/>
</dbReference>
<feature type="compositionally biased region" description="Low complexity" evidence="1">
    <location>
        <begin position="84"/>
        <end position="97"/>
    </location>
</feature>
<dbReference type="AlphaFoldDB" id="A0A8H3J349"/>
<feature type="compositionally biased region" description="Polar residues" evidence="1">
    <location>
        <begin position="26"/>
        <end position="40"/>
    </location>
</feature>